<name>A0AAN7NEF0_MYCAM</name>
<proteinExistence type="predicted"/>
<evidence type="ECO:0000313" key="2">
    <source>
        <dbReference type="EMBL" id="KAK4824430.1"/>
    </source>
</evidence>
<reference evidence="2 3" key="1">
    <citation type="journal article" date="2023" name="J. Hered.">
        <title>Chromosome-level genome of the wood stork (Mycteria americana) provides insight into avian chromosome evolution.</title>
        <authorList>
            <person name="Flamio R. Jr."/>
            <person name="Ramstad K.M."/>
        </authorList>
    </citation>
    <scope>NUCLEOTIDE SEQUENCE [LARGE SCALE GENOMIC DNA]</scope>
    <source>
        <strain evidence="2">JAX WOST 10</strain>
    </source>
</reference>
<feature type="region of interest" description="Disordered" evidence="1">
    <location>
        <begin position="517"/>
        <end position="547"/>
    </location>
</feature>
<dbReference type="EMBL" id="JAUNZN010000003">
    <property type="protein sequence ID" value="KAK4824430.1"/>
    <property type="molecule type" value="Genomic_DNA"/>
</dbReference>
<protein>
    <submittedName>
        <fullName evidence="2">Uncharacterized protein</fullName>
    </submittedName>
</protein>
<organism evidence="2 3">
    <name type="scientific">Mycteria americana</name>
    <name type="common">Wood stork</name>
    <dbReference type="NCBI Taxonomy" id="33587"/>
    <lineage>
        <taxon>Eukaryota</taxon>
        <taxon>Metazoa</taxon>
        <taxon>Chordata</taxon>
        <taxon>Craniata</taxon>
        <taxon>Vertebrata</taxon>
        <taxon>Euteleostomi</taxon>
        <taxon>Archelosauria</taxon>
        <taxon>Archosauria</taxon>
        <taxon>Dinosauria</taxon>
        <taxon>Saurischia</taxon>
        <taxon>Theropoda</taxon>
        <taxon>Coelurosauria</taxon>
        <taxon>Aves</taxon>
        <taxon>Neognathae</taxon>
        <taxon>Neoaves</taxon>
        <taxon>Aequornithes</taxon>
        <taxon>Ciconiiformes</taxon>
        <taxon>Ciconiidae</taxon>
        <taxon>Mycteria</taxon>
    </lineage>
</organism>
<feature type="compositionally biased region" description="Polar residues" evidence="1">
    <location>
        <begin position="536"/>
        <end position="547"/>
    </location>
</feature>
<gene>
    <name evidence="2" type="ORF">QYF61_014764</name>
</gene>
<feature type="region of interest" description="Disordered" evidence="1">
    <location>
        <begin position="1"/>
        <end position="43"/>
    </location>
</feature>
<dbReference type="Proteomes" id="UP001333110">
    <property type="component" value="Unassembled WGS sequence"/>
</dbReference>
<dbReference type="AlphaFoldDB" id="A0AAN7NEF0"/>
<keyword evidence="3" id="KW-1185">Reference proteome</keyword>
<accession>A0AAN7NEF0</accession>
<feature type="compositionally biased region" description="Polar residues" evidence="1">
    <location>
        <begin position="26"/>
        <end position="41"/>
    </location>
</feature>
<evidence type="ECO:0000256" key="1">
    <source>
        <dbReference type="SAM" id="MobiDB-lite"/>
    </source>
</evidence>
<sequence>MDRSQPLRKMAYLTPNERAGHRQKGSRSCTFTPARSPSVSAEGQAGWRTGWRLNHFPGQSVPMLDNPLGEEKFPNIQSKPPLAQLEAISSRPITCYLGEETDPHLSTTSFQAKQSQLPQPLLIRLLLQTLHQLRCPSLYALQYLNIPLVVGAPKLNTVFEVRPHQCRVQGDNHLPTPAGHAIFDTGQDAIGFLGHLGTLLAHIQAAVNQHPQVLLCQAAFQPLFPKPVALHGVAVAQVQDLALGLVKPHTIHPSPSIQPVQVPLQSLPTLQQINTPTQLGVVCKLTESALDPFVQIIDKDVKQNWPQHRALGNTACDRPPTGVNSIHHHSLGPAVQPVLYPAKSTPVQAMSSQFLQENADFTYLDSAASLYQPPGQEQQQQQRSRRRHGRAGLAYLLRQPWSAYSSTADRNLHNAREEAAQKSGSGTAHFIGCERLNLCPYAGAPQLAAVASPNPANKYEGSGISALAAGLAGLQHPTPQPPAKATWATQCAQTRALRRDSKAQDYFINTAPARTEVTSRTPCSRKPARELGRGETASSSSSDTGTQYQHTIMRTAPKWNWAKFSAVEERGLLMAKAQVPSASEPRSSYIISTLRGSFTRNKRLNSTSSAPRPAAPSGVADAFATTDLSNQKPSVPPGVSAWVTTAQHFMLSQAKAQDQLCWPCLCTWEGLHPGRNAWSPTTLLGCYREPSPSSEEAGWNELTHSSPLDLPNILKFSEKQTCQKTFGSNNTQMLVTRDREEKKVWKEKKRESTGKEAKQSQFPQPLLIRLVLQTLHQLRCPSLDSLQHLHVSLVVGDPKLNTAFEVWPHQCRVQGDNHLPSPAGHAISDTSQDAIGLLGHLGTLLAHIQPAVDQHPQVLLCRAAFQPLFPKPVALHGVVVTQVQDVALSLVEPHTTGPSPSTQPVQVPLQSLPTLQQINTPTQFGVICKLTEGALDPLIQIIDKDIKQDYTKLACYYNSTTEHMLNFLCIRNIRGSNKAEQYSLQYFLTYQDNKEPQERVSPSDDRQAEYFSMVVTEPFSGLWRSSQPSRWNSKHLEWVIWLGTKTGTHLPSPCTVRLTWYEQNVFDLEKTKQFSADPGLASYHHWLKCLKLSNISSNVLRFLALPLLLHSKPRACYNFTPSRKTYQSNQQLKLMFAAPFQRNGHVIMSSFISTHLVMRCLGPSLQYEVPLHESILVQHNPIPHNTPIYTTSYSDAMKTDL</sequence>
<evidence type="ECO:0000313" key="3">
    <source>
        <dbReference type="Proteomes" id="UP001333110"/>
    </source>
</evidence>
<feature type="region of interest" description="Disordered" evidence="1">
    <location>
        <begin position="737"/>
        <end position="758"/>
    </location>
</feature>
<comment type="caution">
    <text evidence="2">The sequence shown here is derived from an EMBL/GenBank/DDBJ whole genome shotgun (WGS) entry which is preliminary data.</text>
</comment>